<protein>
    <submittedName>
        <fullName evidence="6">ATP-grasp in the biosynthetic pathway with Ter operon</fullName>
    </submittedName>
</protein>
<feature type="domain" description="ATP-grasp" evidence="5">
    <location>
        <begin position="129"/>
        <end position="319"/>
    </location>
</feature>
<evidence type="ECO:0000256" key="4">
    <source>
        <dbReference type="PROSITE-ProRule" id="PRU00409"/>
    </source>
</evidence>
<dbReference type="GO" id="GO:0016874">
    <property type="term" value="F:ligase activity"/>
    <property type="evidence" value="ECO:0007669"/>
    <property type="project" value="UniProtKB-KW"/>
</dbReference>
<proteinExistence type="predicted"/>
<keyword evidence="1" id="KW-0436">Ligase</keyword>
<dbReference type="STRING" id="1267021.FPB0191_00344"/>
<keyword evidence="3 4" id="KW-0067">ATP-binding</keyword>
<evidence type="ECO:0000313" key="7">
    <source>
        <dbReference type="Proteomes" id="UP000030901"/>
    </source>
</evidence>
<dbReference type="InterPro" id="IPR011226">
    <property type="entry name" value="ATP-grasp_fam"/>
</dbReference>
<sequence>MNKEIKYKMINRIWFMESFSSQRDIILAVKDFAKKNHVKIEVFASHRENRKEILSTADFSIIEPSEETQRLSFITKVITQYKIDVLYVVKNTLWYEQHRHEIEATGVTLITGASNIDLLKLSNNKMDFALFMEQQQLPVVPSILIDNVEELQKNIAHPPFDKLCIKPVYGIYGMGFWRFENNISPFRILSNPEERGIRPDIFLQLYATLKQPTPMVLMPYLYSPESSVDIFASKGEVLCAIAREKHGSKQIIRNEGVAFELACRCASAMQADGLVNVQTRNDKDGQPLLLEINMRPSGGIGNTLHSGVNLPGLMAMYHLKLLNKTQVQALYKQHFKYAEVISTSSVIQYPNNLTNLITI</sequence>
<gene>
    <name evidence="6" type="ORF">FPB0191_00344</name>
</gene>
<dbReference type="KEGG" id="fpp:FPB0191_00344"/>
<dbReference type="EMBL" id="CP009056">
    <property type="protein sequence ID" value="AJA44182.1"/>
    <property type="molecule type" value="Genomic_DNA"/>
</dbReference>
<organism evidence="6 7">
    <name type="scientific">Frischella perrara</name>
    <dbReference type="NCBI Taxonomy" id="1267021"/>
    <lineage>
        <taxon>Bacteria</taxon>
        <taxon>Pseudomonadati</taxon>
        <taxon>Pseudomonadota</taxon>
        <taxon>Gammaproteobacteria</taxon>
        <taxon>Orbales</taxon>
        <taxon>Orbaceae</taxon>
        <taxon>Frischella</taxon>
    </lineage>
</organism>
<dbReference type="InterPro" id="IPR052032">
    <property type="entry name" value="ATP-dep_AA_Ligase"/>
</dbReference>
<dbReference type="PROSITE" id="PS50975">
    <property type="entry name" value="ATP_GRASP"/>
    <property type="match status" value="1"/>
</dbReference>
<dbReference type="PIRSF" id="PIRSF029120">
    <property type="entry name" value="UCP029120"/>
    <property type="match status" value="1"/>
</dbReference>
<evidence type="ECO:0000256" key="3">
    <source>
        <dbReference type="ARBA" id="ARBA00022840"/>
    </source>
</evidence>
<dbReference type="SUPFAM" id="SSF56059">
    <property type="entry name" value="Glutathione synthetase ATP-binding domain-like"/>
    <property type="match status" value="1"/>
</dbReference>
<keyword evidence="2 4" id="KW-0547">Nucleotide-binding</keyword>
<dbReference type="PANTHER" id="PTHR43585:SF2">
    <property type="entry name" value="ATP-GRASP ENZYME FSQD"/>
    <property type="match status" value="1"/>
</dbReference>
<dbReference type="InterPro" id="IPR011761">
    <property type="entry name" value="ATP-grasp"/>
</dbReference>
<dbReference type="HOGENOM" id="CLU_052967_3_1_6"/>
<keyword evidence="7" id="KW-1185">Reference proteome</keyword>
<name>A0A0A7RZX6_FRIPE</name>
<evidence type="ECO:0000256" key="2">
    <source>
        <dbReference type="ARBA" id="ARBA00022741"/>
    </source>
</evidence>
<evidence type="ECO:0000256" key="1">
    <source>
        <dbReference type="ARBA" id="ARBA00022598"/>
    </source>
</evidence>
<evidence type="ECO:0000259" key="5">
    <source>
        <dbReference type="PROSITE" id="PS50975"/>
    </source>
</evidence>
<accession>A0A0A7RZX6</accession>
<dbReference type="PANTHER" id="PTHR43585">
    <property type="entry name" value="FUMIPYRROLE BIOSYNTHESIS PROTEIN C"/>
    <property type="match status" value="1"/>
</dbReference>
<dbReference type="AlphaFoldDB" id="A0A0A7RZX6"/>
<dbReference type="Pfam" id="PF15632">
    <property type="entry name" value="ATPgrasp_Ter"/>
    <property type="match status" value="1"/>
</dbReference>
<dbReference type="Proteomes" id="UP000030901">
    <property type="component" value="Chromosome"/>
</dbReference>
<reference evidence="6 7" key="1">
    <citation type="journal article" date="2014" name="Appl. Environ. Microbiol.">
        <title>Gut symbionts from distinct hosts exhibit genotoxic activity via divergent colibactin biosynthetic pathways.</title>
        <authorList>
            <person name="Engel P."/>
            <person name="Vizcaino M.I."/>
            <person name="Crawford J.M."/>
        </authorList>
    </citation>
    <scope>NUCLEOTIDE SEQUENCE [LARGE SCALE GENOMIC DNA]</scope>
    <source>
        <strain evidence="6 7">PEB0191</strain>
    </source>
</reference>
<dbReference type="GO" id="GO:0046872">
    <property type="term" value="F:metal ion binding"/>
    <property type="evidence" value="ECO:0007669"/>
    <property type="project" value="InterPro"/>
</dbReference>
<evidence type="ECO:0000313" key="6">
    <source>
        <dbReference type="EMBL" id="AJA44182.1"/>
    </source>
</evidence>
<dbReference type="GO" id="GO:0005524">
    <property type="term" value="F:ATP binding"/>
    <property type="evidence" value="ECO:0007669"/>
    <property type="project" value="UniProtKB-UniRule"/>
</dbReference>
<dbReference type="Gene3D" id="3.30.470.20">
    <property type="entry name" value="ATP-grasp fold, B domain"/>
    <property type="match status" value="1"/>
</dbReference>